<comment type="caution">
    <text evidence="1">The sequence shown here is derived from an EMBL/GenBank/DDBJ whole genome shotgun (WGS) entry which is preliminary data.</text>
</comment>
<evidence type="ECO:0000313" key="1">
    <source>
        <dbReference type="EMBL" id="GAA4744866.1"/>
    </source>
</evidence>
<sequence length="163" mass="16589">MTVSDSTPKVGDTITLSTSIKRRVAIETISRVKQVVPTCLSYVAGSAAWNDKPVDNIEDGSGEEPGYVLAKGSWTVDGTGKLGNNWSAVSTLAMQFTVNPSCATGETMSTTMHITGSLNNRTDQDKGPTITVAKGIGGGIGGGLPDLGGSGSLDTGSLGSLLP</sequence>
<name>A0ABP8Z2S3_9ACTN</name>
<protein>
    <recommendedName>
        <fullName evidence="3">Phage tail protein</fullName>
    </recommendedName>
</protein>
<dbReference type="EMBL" id="BAABIE010000004">
    <property type="protein sequence ID" value="GAA4744866.1"/>
    <property type="molecule type" value="Genomic_DNA"/>
</dbReference>
<evidence type="ECO:0000313" key="2">
    <source>
        <dbReference type="Proteomes" id="UP001500822"/>
    </source>
</evidence>
<keyword evidence="2" id="KW-1185">Reference proteome</keyword>
<accession>A0ABP8Z2S3</accession>
<reference evidence="2" key="1">
    <citation type="journal article" date="2019" name="Int. J. Syst. Evol. Microbiol.">
        <title>The Global Catalogue of Microorganisms (GCM) 10K type strain sequencing project: providing services to taxonomists for standard genome sequencing and annotation.</title>
        <authorList>
            <consortium name="The Broad Institute Genomics Platform"/>
            <consortium name="The Broad Institute Genome Sequencing Center for Infectious Disease"/>
            <person name="Wu L."/>
            <person name="Ma J."/>
        </authorList>
    </citation>
    <scope>NUCLEOTIDE SEQUENCE [LARGE SCALE GENOMIC DNA]</scope>
    <source>
        <strain evidence="2">JCM 18077</strain>
    </source>
</reference>
<gene>
    <name evidence="1" type="ORF">GCM10023217_12360</name>
</gene>
<dbReference type="Proteomes" id="UP001500822">
    <property type="component" value="Unassembled WGS sequence"/>
</dbReference>
<evidence type="ECO:0008006" key="3">
    <source>
        <dbReference type="Google" id="ProtNLM"/>
    </source>
</evidence>
<organism evidence="1 2">
    <name type="scientific">Gordonia alkaliphila</name>
    <dbReference type="NCBI Taxonomy" id="1053547"/>
    <lineage>
        <taxon>Bacteria</taxon>
        <taxon>Bacillati</taxon>
        <taxon>Actinomycetota</taxon>
        <taxon>Actinomycetes</taxon>
        <taxon>Mycobacteriales</taxon>
        <taxon>Gordoniaceae</taxon>
        <taxon>Gordonia</taxon>
    </lineage>
</organism>
<proteinExistence type="predicted"/>